<comment type="pathway">
    <text evidence="2">Purine metabolism; IMP biosynthesis via de novo pathway; 5-amino-1-(5-phospho-D-ribosyl)imidazole from N(2)-formyl-N(1)-(5-phospho-D-ribosyl)glycinamide: step 2/2.</text>
</comment>
<evidence type="ECO:0000259" key="15">
    <source>
        <dbReference type="Pfam" id="PF00586"/>
    </source>
</evidence>
<evidence type="ECO:0000313" key="17">
    <source>
        <dbReference type="EMBL" id="SVA01284.1"/>
    </source>
</evidence>
<dbReference type="GO" id="GO:0005829">
    <property type="term" value="C:cytosol"/>
    <property type="evidence" value="ECO:0007669"/>
    <property type="project" value="TreeGrafter"/>
</dbReference>
<comment type="catalytic activity">
    <reaction evidence="14">
        <text>2-formamido-N(1)-(5-O-phospho-beta-D-ribosyl)acetamidine + ATP = 5-amino-1-(5-phospho-beta-D-ribosyl)imidazole + ADP + phosphate + H(+)</text>
        <dbReference type="Rhea" id="RHEA:23032"/>
        <dbReference type="ChEBI" id="CHEBI:15378"/>
        <dbReference type="ChEBI" id="CHEBI:30616"/>
        <dbReference type="ChEBI" id="CHEBI:43474"/>
        <dbReference type="ChEBI" id="CHEBI:137981"/>
        <dbReference type="ChEBI" id="CHEBI:147287"/>
        <dbReference type="ChEBI" id="CHEBI:456216"/>
        <dbReference type="EC" id="6.3.3.1"/>
    </reaction>
</comment>
<keyword evidence="8" id="KW-0547">Nucleotide-binding</keyword>
<dbReference type="UniPathway" id="UPA00074">
    <property type="reaction ID" value="UER00129"/>
</dbReference>
<dbReference type="EC" id="6.3.3.1" evidence="4"/>
<gene>
    <name evidence="17" type="ORF">METZ01_LOCUS54138</name>
</gene>
<evidence type="ECO:0000256" key="8">
    <source>
        <dbReference type="ARBA" id="ARBA00022741"/>
    </source>
</evidence>
<dbReference type="SUPFAM" id="SSF56042">
    <property type="entry name" value="PurM C-terminal domain-like"/>
    <property type="match status" value="1"/>
</dbReference>
<organism evidence="17">
    <name type="scientific">marine metagenome</name>
    <dbReference type="NCBI Taxonomy" id="408172"/>
    <lineage>
        <taxon>unclassified sequences</taxon>
        <taxon>metagenomes</taxon>
        <taxon>ecological metagenomes</taxon>
    </lineage>
</organism>
<dbReference type="InterPro" id="IPR016188">
    <property type="entry name" value="PurM-like_N"/>
</dbReference>
<feature type="domain" description="PurM-like C-terminal" evidence="16">
    <location>
        <begin position="173"/>
        <end position="336"/>
    </location>
</feature>
<accession>A0A381SCR7</accession>
<evidence type="ECO:0000256" key="2">
    <source>
        <dbReference type="ARBA" id="ARBA00004686"/>
    </source>
</evidence>
<dbReference type="FunFam" id="3.90.650.10:FF:000011">
    <property type="entry name" value="Phosphoribosylformylglycinamidine cyclo-ligase"/>
    <property type="match status" value="1"/>
</dbReference>
<evidence type="ECO:0000256" key="1">
    <source>
        <dbReference type="ARBA" id="ARBA00004496"/>
    </source>
</evidence>
<dbReference type="AlphaFoldDB" id="A0A381SCR7"/>
<keyword evidence="10" id="KW-0067">ATP-binding</keyword>
<dbReference type="GO" id="GO:0004641">
    <property type="term" value="F:phosphoribosylformylglycinamidine cyclo-ligase activity"/>
    <property type="evidence" value="ECO:0007669"/>
    <property type="project" value="UniProtKB-EC"/>
</dbReference>
<dbReference type="GO" id="GO:0005524">
    <property type="term" value="F:ATP binding"/>
    <property type="evidence" value="ECO:0007669"/>
    <property type="project" value="UniProtKB-KW"/>
</dbReference>
<evidence type="ECO:0000256" key="12">
    <source>
        <dbReference type="ARBA" id="ARBA00032931"/>
    </source>
</evidence>
<dbReference type="HAMAP" id="MF_00741">
    <property type="entry name" value="AIRS"/>
    <property type="match status" value="1"/>
</dbReference>
<dbReference type="CDD" id="cd02196">
    <property type="entry name" value="PurM"/>
    <property type="match status" value="1"/>
</dbReference>
<dbReference type="FunFam" id="3.30.1330.10:FF:000001">
    <property type="entry name" value="Phosphoribosylformylglycinamidine cyclo-ligase"/>
    <property type="match status" value="1"/>
</dbReference>
<dbReference type="PANTHER" id="PTHR10520:SF12">
    <property type="entry name" value="TRIFUNCTIONAL PURINE BIOSYNTHETIC PROTEIN ADENOSINE-3"/>
    <property type="match status" value="1"/>
</dbReference>
<evidence type="ECO:0000256" key="5">
    <source>
        <dbReference type="ARBA" id="ARBA00020367"/>
    </source>
</evidence>
<proteinExistence type="inferred from homology"/>
<evidence type="ECO:0000256" key="14">
    <source>
        <dbReference type="ARBA" id="ARBA00049057"/>
    </source>
</evidence>
<dbReference type="NCBIfam" id="TIGR00878">
    <property type="entry name" value="purM"/>
    <property type="match status" value="1"/>
</dbReference>
<dbReference type="InterPro" id="IPR010918">
    <property type="entry name" value="PurM-like_C_dom"/>
</dbReference>
<dbReference type="EMBL" id="UINC01002888">
    <property type="protein sequence ID" value="SVA01284.1"/>
    <property type="molecule type" value="Genomic_DNA"/>
</dbReference>
<feature type="domain" description="PurM-like N-terminal" evidence="15">
    <location>
        <begin position="56"/>
        <end position="160"/>
    </location>
</feature>
<dbReference type="InterPro" id="IPR004733">
    <property type="entry name" value="PurM_cligase"/>
</dbReference>
<evidence type="ECO:0000256" key="4">
    <source>
        <dbReference type="ARBA" id="ARBA00013047"/>
    </source>
</evidence>
<evidence type="ECO:0000259" key="16">
    <source>
        <dbReference type="Pfam" id="PF02769"/>
    </source>
</evidence>
<sequence>MAVYKEAGVDILSTDNLIKEILPLSSKTNRPGKMGKIGSFGGLFDLKSCKYKDPILVTSTDGIGTKILLGISENKLDGLGFDLVGMCLNDIICHGAEPLFFLDYFASSKIKKNFFIKIMKSITAACKKNNCLLIGGETAEMPGVYKKKDFDLAGFCVGIVERKKILPKIDDIKPDDIILGLPSSGFHSNGYSLIRKVIKEQKISLSARPPFLSKDKNLATALLKPTKLYYNLIAKITKLINVKGIAHITGGGLTGNLPRIISKKLSIKLNLKNLPNDNLFSWFKKIAKLNDKEMLSTFNCGIGMALIISKNDLKKIQKFLKNNNEKFFVIGKIVKTIKNEERCIIA</sequence>
<dbReference type="InterPro" id="IPR036921">
    <property type="entry name" value="PurM-like_N_sf"/>
</dbReference>
<evidence type="ECO:0000256" key="10">
    <source>
        <dbReference type="ARBA" id="ARBA00022840"/>
    </source>
</evidence>
<dbReference type="PANTHER" id="PTHR10520">
    <property type="entry name" value="TRIFUNCTIONAL PURINE BIOSYNTHETIC PROTEIN ADENOSINE-3-RELATED"/>
    <property type="match status" value="1"/>
</dbReference>
<keyword evidence="7" id="KW-0436">Ligase</keyword>
<dbReference type="GO" id="GO:0004637">
    <property type="term" value="F:phosphoribosylamine-glycine ligase activity"/>
    <property type="evidence" value="ECO:0007669"/>
    <property type="project" value="TreeGrafter"/>
</dbReference>
<evidence type="ECO:0000256" key="11">
    <source>
        <dbReference type="ARBA" id="ARBA00031908"/>
    </source>
</evidence>
<dbReference type="Pfam" id="PF02769">
    <property type="entry name" value="AIRS_C"/>
    <property type="match status" value="1"/>
</dbReference>
<protein>
    <recommendedName>
        <fullName evidence="5">Phosphoribosylformylglycinamidine cyclo-ligase</fullName>
        <ecNumber evidence="4">6.3.3.1</ecNumber>
    </recommendedName>
    <alternativeName>
        <fullName evidence="12">AIR synthase</fullName>
    </alternativeName>
    <alternativeName>
        <fullName evidence="13">AIRS</fullName>
    </alternativeName>
    <alternativeName>
        <fullName evidence="11">Phosphoribosyl-aminoimidazole synthetase</fullName>
    </alternativeName>
</protein>
<keyword evidence="6" id="KW-0963">Cytoplasm</keyword>
<dbReference type="SUPFAM" id="SSF55326">
    <property type="entry name" value="PurM N-terminal domain-like"/>
    <property type="match status" value="1"/>
</dbReference>
<evidence type="ECO:0000256" key="13">
    <source>
        <dbReference type="ARBA" id="ARBA00033093"/>
    </source>
</evidence>
<reference evidence="17" key="1">
    <citation type="submission" date="2018-05" db="EMBL/GenBank/DDBJ databases">
        <authorList>
            <person name="Lanie J.A."/>
            <person name="Ng W.-L."/>
            <person name="Kazmierczak K.M."/>
            <person name="Andrzejewski T.M."/>
            <person name="Davidsen T.M."/>
            <person name="Wayne K.J."/>
            <person name="Tettelin H."/>
            <person name="Glass J.I."/>
            <person name="Rusch D."/>
            <person name="Podicherti R."/>
            <person name="Tsui H.-C.T."/>
            <person name="Winkler M.E."/>
        </authorList>
    </citation>
    <scope>NUCLEOTIDE SEQUENCE</scope>
</reference>
<dbReference type="GO" id="GO:0006189">
    <property type="term" value="P:'de novo' IMP biosynthetic process"/>
    <property type="evidence" value="ECO:0007669"/>
    <property type="project" value="UniProtKB-UniPathway"/>
</dbReference>
<dbReference type="Pfam" id="PF00586">
    <property type="entry name" value="AIRS"/>
    <property type="match status" value="1"/>
</dbReference>
<dbReference type="GO" id="GO:0046084">
    <property type="term" value="P:adenine biosynthetic process"/>
    <property type="evidence" value="ECO:0007669"/>
    <property type="project" value="TreeGrafter"/>
</dbReference>
<evidence type="ECO:0000256" key="3">
    <source>
        <dbReference type="ARBA" id="ARBA00010280"/>
    </source>
</evidence>
<evidence type="ECO:0000256" key="6">
    <source>
        <dbReference type="ARBA" id="ARBA00022490"/>
    </source>
</evidence>
<comment type="similarity">
    <text evidence="3">Belongs to the AIR synthase family.</text>
</comment>
<comment type="subcellular location">
    <subcellularLocation>
        <location evidence="1">Cytoplasm</location>
    </subcellularLocation>
</comment>
<dbReference type="Gene3D" id="3.30.1330.10">
    <property type="entry name" value="PurM-like, N-terminal domain"/>
    <property type="match status" value="1"/>
</dbReference>
<evidence type="ECO:0000256" key="9">
    <source>
        <dbReference type="ARBA" id="ARBA00022755"/>
    </source>
</evidence>
<keyword evidence="9" id="KW-0658">Purine biosynthesis</keyword>
<name>A0A381SCR7_9ZZZZ</name>
<evidence type="ECO:0000256" key="7">
    <source>
        <dbReference type="ARBA" id="ARBA00022598"/>
    </source>
</evidence>
<dbReference type="InterPro" id="IPR036676">
    <property type="entry name" value="PurM-like_C_sf"/>
</dbReference>
<dbReference type="Gene3D" id="3.90.650.10">
    <property type="entry name" value="PurM-like C-terminal domain"/>
    <property type="match status" value="1"/>
</dbReference>